<name>A0A2U8W0U7_9HYPH</name>
<reference evidence="3" key="1">
    <citation type="submission" date="2018-05" db="EMBL/GenBank/DDBJ databases">
        <title>Complete Genome Sequence of Methylobacterium sp. 17SD2-17.</title>
        <authorList>
            <person name="Srinivasan S."/>
        </authorList>
    </citation>
    <scope>NUCLEOTIDE SEQUENCE [LARGE SCALE GENOMIC DNA]</scope>
    <source>
        <strain evidence="3">17SD2-17</strain>
    </source>
</reference>
<organism evidence="2 3">
    <name type="scientific">Methylobacterium durans</name>
    <dbReference type="NCBI Taxonomy" id="2202825"/>
    <lineage>
        <taxon>Bacteria</taxon>
        <taxon>Pseudomonadati</taxon>
        <taxon>Pseudomonadota</taxon>
        <taxon>Alphaproteobacteria</taxon>
        <taxon>Hyphomicrobiales</taxon>
        <taxon>Methylobacteriaceae</taxon>
        <taxon>Methylobacterium</taxon>
    </lineage>
</organism>
<evidence type="ECO:0000313" key="2">
    <source>
        <dbReference type="EMBL" id="AWN39699.1"/>
    </source>
</evidence>
<feature type="compositionally biased region" description="Basic residues" evidence="1">
    <location>
        <begin position="7"/>
        <end position="22"/>
    </location>
</feature>
<keyword evidence="3" id="KW-1185">Reference proteome</keyword>
<dbReference type="SUPFAM" id="SSF52540">
    <property type="entry name" value="P-loop containing nucleoside triphosphate hydrolases"/>
    <property type="match status" value="1"/>
</dbReference>
<dbReference type="InterPro" id="IPR027417">
    <property type="entry name" value="P-loop_NTPase"/>
</dbReference>
<dbReference type="AlphaFoldDB" id="A0A2U8W0U7"/>
<protein>
    <submittedName>
        <fullName evidence="2">Uncharacterized protein</fullName>
    </submittedName>
</protein>
<dbReference type="KEGG" id="mets:DK389_03050"/>
<sequence>MSAKPKTPAKRRPSRKPRKSPKRLGVCLDSLPQVPLQDGYELVIIDESQQVFGHLFSETIVSRGKEERIYKLLRDRVRRARYVIALDADLDFLTHTTLARMVSEPDANGILQPQKPVHLWVNQQPAAGGRTIELYENKKHLTGDLMRAIAEGKRCFVTANSKKLIGKIEAIIRQRFGKTRRLITITADTGSRPEVQDFVANAAARAATYDVVLCSPSLGTGVDITFPHNAKLLDVVFGFCEPGINTHLDFDQQLARVRHPGSVKVWITPRRFTYETHVDVVRQDILRAGLYKDMLDSFDDDGKPRFLEEDPLIEMAVLVKSAERASKNNLRGNFVLYKQAQGCTIVHVGKDIERSVDGHIALKRGEELAGEELVASIMGASVLTRADFEKVRRALEAGDVVDEATRASYERTRLELFYRAEATPDLIRLDNGGRRRREVSLFRDVVRLPPEAVPADRLAPLHRDLSFLGDAQQDLAPALARLLRLTPLWRERPYDPLPGAVTEVERGRVFLPGDAWRLAQEGRVAGSFNAEAVFETRDLEAFARFMIDNKAPLENLLRLEIRSDVLKKPIQQLGQVLSLLGLAITLAVTQKISGRKIRRYSLDATVLSTLEEIADRRERKQAWAFLVDLYGLHMDPSDDDDGSETDAQIERAIEFVQGTTRDITR</sequence>
<evidence type="ECO:0000313" key="3">
    <source>
        <dbReference type="Proteomes" id="UP000245926"/>
    </source>
</evidence>
<dbReference type="OrthoDB" id="8255994at2"/>
<accession>A0A2U8W0U7</accession>
<proteinExistence type="predicted"/>
<dbReference type="EMBL" id="CP029550">
    <property type="protein sequence ID" value="AWN39699.1"/>
    <property type="molecule type" value="Genomic_DNA"/>
</dbReference>
<feature type="region of interest" description="Disordered" evidence="1">
    <location>
        <begin position="1"/>
        <end position="23"/>
    </location>
</feature>
<evidence type="ECO:0000256" key="1">
    <source>
        <dbReference type="SAM" id="MobiDB-lite"/>
    </source>
</evidence>
<gene>
    <name evidence="2" type="ORF">DK389_03050</name>
</gene>
<dbReference type="NCBIfam" id="NF042913">
    <property type="entry name" value="CyRepA1"/>
    <property type="match status" value="1"/>
</dbReference>
<dbReference type="RefSeq" id="WP_109887387.1">
    <property type="nucleotide sequence ID" value="NZ_CP029550.1"/>
</dbReference>
<dbReference type="InterPro" id="IPR049996">
    <property type="entry name" value="Slr7037-like"/>
</dbReference>
<dbReference type="Proteomes" id="UP000245926">
    <property type="component" value="Chromosome"/>
</dbReference>